<dbReference type="Pfam" id="PF13976">
    <property type="entry name" value="gag_pre-integrs"/>
    <property type="match status" value="1"/>
</dbReference>
<dbReference type="GO" id="GO:0003676">
    <property type="term" value="F:nucleic acid binding"/>
    <property type="evidence" value="ECO:0007669"/>
    <property type="project" value="InterPro"/>
</dbReference>
<organism evidence="3">
    <name type="scientific">Tanacetum cinerariifolium</name>
    <name type="common">Dalmatian daisy</name>
    <name type="synonym">Chrysanthemum cinerariifolium</name>
    <dbReference type="NCBI Taxonomy" id="118510"/>
    <lineage>
        <taxon>Eukaryota</taxon>
        <taxon>Viridiplantae</taxon>
        <taxon>Streptophyta</taxon>
        <taxon>Embryophyta</taxon>
        <taxon>Tracheophyta</taxon>
        <taxon>Spermatophyta</taxon>
        <taxon>Magnoliopsida</taxon>
        <taxon>eudicotyledons</taxon>
        <taxon>Gunneridae</taxon>
        <taxon>Pentapetalae</taxon>
        <taxon>asterids</taxon>
        <taxon>campanulids</taxon>
        <taxon>Asterales</taxon>
        <taxon>Asteraceae</taxon>
        <taxon>Asteroideae</taxon>
        <taxon>Anthemideae</taxon>
        <taxon>Anthemidinae</taxon>
        <taxon>Tanacetum</taxon>
    </lineage>
</organism>
<sequence length="594" mass="68124">MAAGSRDRPPMLATRRYALWQSHFMRYVDTKPNDEDLRKCILQEARETISSQVVQQTGIQCFNCKEFGHFAKEYRKPKRAKDYTFHKEKMLLCKQAKKGVPLQAEKSDWLENTDEEIDEQEQEQEARYSFMAKIQKVLPTESGFDAEPLEKADQTDKECDDEHLKAKSQDKNIAISELKKLIKKMKGKTVDTKIDKPSAIPQPNALRIPKPSVLGKPTPFLDSLERKSFSKTKLVTKTNVPEGFLKPVTTHILPQTASQAGNDLLTGNRGSDLYTISLQETSSPTLIYFLAKASPTQSRLWHRRLSHLNFDTINLLSKKDIIKEKEDLCILVGYSTSSKRYRVSNKRTRLIVKSIQINFKEIKELLKASNYDNSGLAPQLQKTSDYNSLELRIQDYNNEPSSLKLVLNVSPSTDTNASSLQELEFLFSPLFKEYFTVGNRSVSKSFGLSDNSKQQDIQPTTNIQPSTELTTPTTNVNPEENNTDIQVENAQTDKNEFYNVFSTPVHDEAESSTHNVHHSNMHTFYQRHQSEHQWTKDHPFEQLHGNQSKPVQTRRQLATYPKICMFAVTPPNWVAAEYWVRGVLLHRSITQDIY</sequence>
<name>A0A6L2JDK3_TANCI</name>
<dbReference type="GO" id="GO:0008270">
    <property type="term" value="F:zinc ion binding"/>
    <property type="evidence" value="ECO:0007669"/>
    <property type="project" value="InterPro"/>
</dbReference>
<dbReference type="EMBL" id="BKCJ010000601">
    <property type="protein sequence ID" value="GEU34647.1"/>
    <property type="molecule type" value="Genomic_DNA"/>
</dbReference>
<reference evidence="3" key="1">
    <citation type="journal article" date="2019" name="Sci. Rep.">
        <title>Draft genome of Tanacetum cinerariifolium, the natural source of mosquito coil.</title>
        <authorList>
            <person name="Yamashiro T."/>
            <person name="Shiraishi A."/>
            <person name="Satake H."/>
            <person name="Nakayama K."/>
        </authorList>
    </citation>
    <scope>NUCLEOTIDE SEQUENCE</scope>
</reference>
<accession>A0A6L2JDK3</accession>
<evidence type="ECO:0000256" key="1">
    <source>
        <dbReference type="SAM" id="MobiDB-lite"/>
    </source>
</evidence>
<comment type="caution">
    <text evidence="3">The sequence shown here is derived from an EMBL/GenBank/DDBJ whole genome shotgun (WGS) entry which is preliminary data.</text>
</comment>
<dbReference type="InterPro" id="IPR036875">
    <property type="entry name" value="Znf_CCHC_sf"/>
</dbReference>
<dbReference type="SUPFAM" id="SSF57756">
    <property type="entry name" value="Retrovirus zinc finger-like domains"/>
    <property type="match status" value="1"/>
</dbReference>
<feature type="compositionally biased region" description="Polar residues" evidence="1">
    <location>
        <begin position="446"/>
        <end position="464"/>
    </location>
</feature>
<proteinExistence type="predicted"/>
<evidence type="ECO:0000259" key="2">
    <source>
        <dbReference type="Pfam" id="PF13976"/>
    </source>
</evidence>
<dbReference type="AlphaFoldDB" id="A0A6L2JDK3"/>
<feature type="region of interest" description="Disordered" evidence="1">
    <location>
        <begin position="446"/>
        <end position="480"/>
    </location>
</feature>
<feature type="domain" description="GAG-pre-integrase" evidence="2">
    <location>
        <begin position="273"/>
        <end position="324"/>
    </location>
</feature>
<dbReference type="InterPro" id="IPR025724">
    <property type="entry name" value="GAG-pre-integrase_dom"/>
</dbReference>
<evidence type="ECO:0000313" key="3">
    <source>
        <dbReference type="EMBL" id="GEU34647.1"/>
    </source>
</evidence>
<gene>
    <name evidence="3" type="ORF">Tci_006625</name>
</gene>
<dbReference type="Gene3D" id="4.10.60.10">
    <property type="entry name" value="Zinc finger, CCHC-type"/>
    <property type="match status" value="1"/>
</dbReference>
<feature type="compositionally biased region" description="Low complexity" evidence="1">
    <location>
        <begin position="465"/>
        <end position="480"/>
    </location>
</feature>
<protein>
    <submittedName>
        <fullName evidence="3">Integrase, catalytic region, zinc finger, CCHC-type, peptidase aspartic, catalytic</fullName>
    </submittedName>
</protein>